<dbReference type="KEGG" id="kmn:HW532_14645"/>
<dbReference type="Pfam" id="PF06299">
    <property type="entry name" value="DUF1045"/>
    <property type="match status" value="1"/>
</dbReference>
<evidence type="ECO:0000313" key="2">
    <source>
        <dbReference type="Proteomes" id="UP000593594"/>
    </source>
</evidence>
<gene>
    <name evidence="1" type="ORF">HW532_14645</name>
</gene>
<organism evidence="1 2">
    <name type="scientific">Kaustia mangrovi</name>
    <dbReference type="NCBI Taxonomy" id="2593653"/>
    <lineage>
        <taxon>Bacteria</taxon>
        <taxon>Pseudomonadati</taxon>
        <taxon>Pseudomonadota</taxon>
        <taxon>Alphaproteobacteria</taxon>
        <taxon>Hyphomicrobiales</taxon>
        <taxon>Parvibaculaceae</taxon>
        <taxon>Kaustia</taxon>
    </lineage>
</organism>
<keyword evidence="2" id="KW-1185">Reference proteome</keyword>
<reference evidence="1 2" key="1">
    <citation type="submission" date="2020-06" db="EMBL/GenBank/DDBJ databases">
        <title>Genome sequence of 2 isolates from Red Sea Mangroves.</title>
        <authorList>
            <person name="Sefrji F."/>
            <person name="Michoud G."/>
            <person name="Merlino G."/>
            <person name="Daffonchio D."/>
        </authorList>
    </citation>
    <scope>NUCLEOTIDE SEQUENCE [LARGE SCALE GENOMIC DNA]</scope>
    <source>
        <strain evidence="1 2">R1DC25</strain>
    </source>
</reference>
<dbReference type="RefSeq" id="WP_213161179.1">
    <property type="nucleotide sequence ID" value="NZ_CP058214.1"/>
</dbReference>
<accession>A0A7S8HCN7</accession>
<sequence length="238" mass="25783">MTVDYRRYALYMLPPSGSALARFGAEWLGHDPETGDAVEPSQAIAAAIDGDVRCEATAAPARYGFHATLKAPFRLHAAADAAELFAEVERMVAGWRAFALPPLAARRIGRFRALVPESDCQPLASLANACVIGLDRFRAPLDDAEIARRREASLTSRQDAYLLSLGYPYVLDEFRLHMTLTGPLDDVSDAAVSPVLDRLLAPLLAEPVEVRDVAIMGEPADGGPFRIVRRCPLLPTSA</sequence>
<protein>
    <submittedName>
        <fullName evidence="1">DUF1045 domain-containing protein</fullName>
    </submittedName>
</protein>
<proteinExistence type="predicted"/>
<dbReference type="InterPro" id="IPR009389">
    <property type="entry name" value="DUF1045"/>
</dbReference>
<name>A0A7S8HCN7_9HYPH</name>
<dbReference type="AlphaFoldDB" id="A0A7S8HCN7"/>
<evidence type="ECO:0000313" key="1">
    <source>
        <dbReference type="EMBL" id="QPC43816.1"/>
    </source>
</evidence>
<dbReference type="EMBL" id="CP058214">
    <property type="protein sequence ID" value="QPC43816.1"/>
    <property type="molecule type" value="Genomic_DNA"/>
</dbReference>
<dbReference type="Proteomes" id="UP000593594">
    <property type="component" value="Chromosome"/>
</dbReference>
<dbReference type="PIRSF" id="PIRSF033328">
    <property type="entry name" value="Phest_Mll4975"/>
    <property type="match status" value="1"/>
</dbReference>